<evidence type="ECO:0000256" key="1">
    <source>
        <dbReference type="SAM" id="MobiDB-lite"/>
    </source>
</evidence>
<proteinExistence type="predicted"/>
<keyword evidence="3" id="KW-1185">Reference proteome</keyword>
<protein>
    <submittedName>
        <fullName evidence="2">Uncharacterized protein</fullName>
    </submittedName>
</protein>
<dbReference type="Proteomes" id="UP000485058">
    <property type="component" value="Unassembled WGS sequence"/>
</dbReference>
<feature type="compositionally biased region" description="Low complexity" evidence="1">
    <location>
        <begin position="102"/>
        <end position="114"/>
    </location>
</feature>
<dbReference type="EMBL" id="BLLF01000655">
    <property type="protein sequence ID" value="GFH13822.1"/>
    <property type="molecule type" value="Genomic_DNA"/>
</dbReference>
<organism evidence="2 3">
    <name type="scientific">Haematococcus lacustris</name>
    <name type="common">Green alga</name>
    <name type="synonym">Haematococcus pluvialis</name>
    <dbReference type="NCBI Taxonomy" id="44745"/>
    <lineage>
        <taxon>Eukaryota</taxon>
        <taxon>Viridiplantae</taxon>
        <taxon>Chlorophyta</taxon>
        <taxon>core chlorophytes</taxon>
        <taxon>Chlorophyceae</taxon>
        <taxon>CS clade</taxon>
        <taxon>Chlamydomonadales</taxon>
        <taxon>Haematococcaceae</taxon>
        <taxon>Haematococcus</taxon>
    </lineage>
</organism>
<reference evidence="2 3" key="1">
    <citation type="submission" date="2020-02" db="EMBL/GenBank/DDBJ databases">
        <title>Draft genome sequence of Haematococcus lacustris strain NIES-144.</title>
        <authorList>
            <person name="Morimoto D."/>
            <person name="Nakagawa S."/>
            <person name="Yoshida T."/>
            <person name="Sawayama S."/>
        </authorList>
    </citation>
    <scope>NUCLEOTIDE SEQUENCE [LARGE SCALE GENOMIC DNA]</scope>
    <source>
        <strain evidence="2 3">NIES-144</strain>
    </source>
</reference>
<name>A0A699ZE70_HAELA</name>
<evidence type="ECO:0000313" key="3">
    <source>
        <dbReference type="Proteomes" id="UP000485058"/>
    </source>
</evidence>
<gene>
    <name evidence="2" type="ORF">HaLaN_09774</name>
</gene>
<accession>A0A699ZE70</accession>
<evidence type="ECO:0000313" key="2">
    <source>
        <dbReference type="EMBL" id="GFH13822.1"/>
    </source>
</evidence>
<comment type="caution">
    <text evidence="2">The sequence shown here is derived from an EMBL/GenBank/DDBJ whole genome shotgun (WGS) entry which is preliminary data.</text>
</comment>
<sequence>MHQFGVSIALNLGAWSCMGPFGCIFTSLQHDSWWASALQGFRSYSVSWGGGEDEGGKQSARQAKLISALAGRSKSAVEAAQAGLAKHSPQSGQSKLKHSRCRQAATLQARRTAH</sequence>
<feature type="region of interest" description="Disordered" evidence="1">
    <location>
        <begin position="80"/>
        <end position="114"/>
    </location>
</feature>
<dbReference type="AlphaFoldDB" id="A0A699ZE70"/>